<feature type="compositionally biased region" description="Low complexity" evidence="8">
    <location>
        <begin position="21"/>
        <end position="30"/>
    </location>
</feature>
<dbReference type="GO" id="GO:0005694">
    <property type="term" value="C:chromosome"/>
    <property type="evidence" value="ECO:0007669"/>
    <property type="project" value="UniProtKB-SubCell"/>
</dbReference>
<dbReference type="STRING" id="669874.A0A1E4TSU0"/>
<evidence type="ECO:0000256" key="2">
    <source>
        <dbReference type="ARBA" id="ARBA00004286"/>
    </source>
</evidence>
<dbReference type="GO" id="GO:0005634">
    <property type="term" value="C:nucleus"/>
    <property type="evidence" value="ECO:0007669"/>
    <property type="project" value="UniProtKB-SubCell"/>
</dbReference>
<feature type="domain" description="Post-SET" evidence="10">
    <location>
        <begin position="354"/>
        <end position="370"/>
    </location>
</feature>
<reference evidence="13" key="1">
    <citation type="submission" date="2016-05" db="EMBL/GenBank/DDBJ databases">
        <title>Comparative genomics of biotechnologically important yeasts.</title>
        <authorList>
            <consortium name="DOE Joint Genome Institute"/>
            <person name="Riley R."/>
            <person name="Haridas S."/>
            <person name="Wolfe K.H."/>
            <person name="Lopes M.R."/>
            <person name="Hittinger C.T."/>
            <person name="Goker M."/>
            <person name="Salamov A."/>
            <person name="Wisecaver J."/>
            <person name="Long T.M."/>
            <person name="Aerts A.L."/>
            <person name="Barry K."/>
            <person name="Choi C."/>
            <person name="Clum A."/>
            <person name="Coughlan A.Y."/>
            <person name="Deshpande S."/>
            <person name="Douglass A.P."/>
            <person name="Hanson S.J."/>
            <person name="Klenk H.-P."/>
            <person name="Labutti K."/>
            <person name="Lapidus A."/>
            <person name="Lindquist E."/>
            <person name="Lipzen A."/>
            <person name="Meier-Kolthoff J.P."/>
            <person name="Ohm R.A."/>
            <person name="Otillar R.P."/>
            <person name="Pangilinan J."/>
            <person name="Peng Y."/>
            <person name="Rokas A."/>
            <person name="Rosa C.A."/>
            <person name="Scheuner C."/>
            <person name="Sibirny A.A."/>
            <person name="Slot J.C."/>
            <person name="Stielow J.B."/>
            <person name="Sun H."/>
            <person name="Kurtzman C.P."/>
            <person name="Blackwell M."/>
            <person name="Grigoriev I.V."/>
            <person name="Jeffries T.W."/>
        </authorList>
    </citation>
    <scope>NUCLEOTIDE SEQUENCE [LARGE SCALE GENOMIC DNA]</scope>
    <source>
        <strain evidence="13">NRRL Y-2460</strain>
    </source>
</reference>
<proteinExistence type="predicted"/>
<comment type="subcellular location">
    <subcellularLocation>
        <location evidence="2">Chromosome</location>
    </subcellularLocation>
    <subcellularLocation>
        <location evidence="1">Nucleus</location>
    </subcellularLocation>
</comment>
<dbReference type="EMBL" id="KV454015">
    <property type="protein sequence ID" value="ODV94822.1"/>
    <property type="molecule type" value="Genomic_DNA"/>
</dbReference>
<keyword evidence="5" id="KW-0808">Transferase</keyword>
<feature type="compositionally biased region" description="Basic and acidic residues" evidence="8">
    <location>
        <begin position="577"/>
        <end position="599"/>
    </location>
</feature>
<evidence type="ECO:0000259" key="11">
    <source>
        <dbReference type="PROSITE" id="PS51215"/>
    </source>
</evidence>
<accession>A0A1E4TSU0</accession>
<evidence type="ECO:0000259" key="10">
    <source>
        <dbReference type="PROSITE" id="PS50868"/>
    </source>
</evidence>
<dbReference type="Pfam" id="PF00856">
    <property type="entry name" value="SET"/>
    <property type="match status" value="1"/>
</dbReference>
<feature type="domain" description="AWS" evidence="11">
    <location>
        <begin position="167"/>
        <end position="216"/>
    </location>
</feature>
<keyword evidence="3" id="KW-0158">Chromosome</keyword>
<organism evidence="12 13">
    <name type="scientific">Pachysolen tannophilus NRRL Y-2460</name>
    <dbReference type="NCBI Taxonomy" id="669874"/>
    <lineage>
        <taxon>Eukaryota</taxon>
        <taxon>Fungi</taxon>
        <taxon>Dikarya</taxon>
        <taxon>Ascomycota</taxon>
        <taxon>Saccharomycotina</taxon>
        <taxon>Pichiomycetes</taxon>
        <taxon>Pachysolenaceae</taxon>
        <taxon>Pachysolen</taxon>
    </lineage>
</organism>
<evidence type="ECO:0000313" key="13">
    <source>
        <dbReference type="Proteomes" id="UP000094236"/>
    </source>
</evidence>
<dbReference type="InterPro" id="IPR050777">
    <property type="entry name" value="SET2_Histone-Lys_MeTrsfase"/>
</dbReference>
<sequence>MASSRHSNDDNDNDNDKKKSCGTSKSSSSKLKSKSKSKSSSSTQRSPRLLKNSCRSSQSKNNQIRKNALPKKVKKQNEIKIKSTCKENDSNIKFNETGFFDKDMKPVKLWLLAGLYSKPVQFKIPYNIFCPSNGNYKVVKWKPLKKNIWLNPDQRSKLLKQIKQCKDDNVKCDCQGRKCEENCFNKILQIECDQNVCGTGNDDNYDCGNRNFTNALKKNSLNSSYAKGVEVVNAGNKGNGLRAIREYKPHSFIVEYTGEVMDQNEVERRLNDLYHGGAKNHFFFLNLEKGFSIDSGIKGSVARFVNHSCEPNAEMQKWIVHGEPRVGLFAGPKGIQAGDEITYHYNFEWFPDAVPQPCYCGSSKCSGFIGKRSDLANSYQNSPSSSVELTPEPPKSKRKLNNDTSACKISSKKYKRNIKNNENSLPIISSSIRTKKLSSQDPADSKADFKAESKENYASRKLLGKSTVNDKTTTDLNPYDIPLSQKTTRNRRRHENNRDFLEITASMPPHIAKLLSINMAPPGSQIDVVSEVLAKLAADSVSKPESCSTSRPRTRGAQSTAAITAGIPLRYLKASGKNKEENIERSLEDESTVKRDQKRSLPNVESDLKLTKTKRKTITKPKSSKENNGRVVKEKLDQEFEKMIKSTSNSKISKLLTSLSIDDKIPKVLAKGEKRLSRVSNTDDVASVKKTVKSKLNNRKNFSLKKQKNVKAALLKVKDKHDKEEEKEEEEVENEKLLPVTFDSEISKNADEKKHETESVSATRQVYVKFFDHDTYPTENGSRSHNTEDESSYRKCINYPTEEFKTMESHRFVTTEQNAIPPVPEVKIPFQALVANFKAETLHRNEITLDSLQAADNGIDEKSTVVTTQVSHVER</sequence>
<dbReference type="Proteomes" id="UP000094236">
    <property type="component" value="Unassembled WGS sequence"/>
</dbReference>
<evidence type="ECO:0000256" key="8">
    <source>
        <dbReference type="SAM" id="MobiDB-lite"/>
    </source>
</evidence>
<keyword evidence="4" id="KW-0489">Methyltransferase</keyword>
<feature type="compositionally biased region" description="Polar residues" evidence="8">
    <location>
        <begin position="466"/>
        <end position="476"/>
    </location>
</feature>
<feature type="compositionally biased region" description="Polar residues" evidence="8">
    <location>
        <begin position="433"/>
        <end position="442"/>
    </location>
</feature>
<dbReference type="PROSITE" id="PS50868">
    <property type="entry name" value="POST_SET"/>
    <property type="match status" value="1"/>
</dbReference>
<feature type="compositionally biased region" description="Polar residues" evidence="8">
    <location>
        <begin position="53"/>
        <end position="65"/>
    </location>
</feature>
<gene>
    <name evidence="12" type="ORF">PACTADRAFT_17503</name>
</gene>
<keyword evidence="6" id="KW-0949">S-adenosyl-L-methionine</keyword>
<feature type="compositionally biased region" description="Basic and acidic residues" evidence="8">
    <location>
        <begin position="443"/>
        <end position="458"/>
    </location>
</feature>
<evidence type="ECO:0008006" key="14">
    <source>
        <dbReference type="Google" id="ProtNLM"/>
    </source>
</evidence>
<protein>
    <recommendedName>
        <fullName evidence="14">Histone-lysine N-methyltransferase</fullName>
    </recommendedName>
</protein>
<dbReference type="GO" id="GO:0042054">
    <property type="term" value="F:histone methyltransferase activity"/>
    <property type="evidence" value="ECO:0007669"/>
    <property type="project" value="InterPro"/>
</dbReference>
<feature type="region of interest" description="Disordered" evidence="8">
    <location>
        <begin position="433"/>
        <end position="493"/>
    </location>
</feature>
<dbReference type="SMART" id="SM00317">
    <property type="entry name" value="SET"/>
    <property type="match status" value="1"/>
</dbReference>
<name>A0A1E4TSU0_PACTA</name>
<dbReference type="AlphaFoldDB" id="A0A1E4TSU0"/>
<dbReference type="OrthoDB" id="422362at2759"/>
<feature type="domain" description="SET" evidence="9">
    <location>
        <begin position="227"/>
        <end position="346"/>
    </location>
</feature>
<dbReference type="PROSITE" id="PS51215">
    <property type="entry name" value="AWS"/>
    <property type="match status" value="1"/>
</dbReference>
<dbReference type="InterPro" id="IPR001214">
    <property type="entry name" value="SET_dom"/>
</dbReference>
<evidence type="ECO:0000256" key="6">
    <source>
        <dbReference type="ARBA" id="ARBA00022691"/>
    </source>
</evidence>
<evidence type="ECO:0000256" key="3">
    <source>
        <dbReference type="ARBA" id="ARBA00022454"/>
    </source>
</evidence>
<evidence type="ECO:0000256" key="1">
    <source>
        <dbReference type="ARBA" id="ARBA00004123"/>
    </source>
</evidence>
<evidence type="ECO:0000256" key="5">
    <source>
        <dbReference type="ARBA" id="ARBA00022679"/>
    </source>
</evidence>
<feature type="region of interest" description="Disordered" evidence="8">
    <location>
        <begin position="379"/>
        <end position="406"/>
    </location>
</feature>
<dbReference type="InterPro" id="IPR006560">
    <property type="entry name" value="AWS_dom"/>
</dbReference>
<evidence type="ECO:0000256" key="4">
    <source>
        <dbReference type="ARBA" id="ARBA00022603"/>
    </source>
</evidence>
<feature type="region of interest" description="Disordered" evidence="8">
    <location>
        <begin position="576"/>
        <end position="607"/>
    </location>
</feature>
<feature type="region of interest" description="Disordered" evidence="8">
    <location>
        <begin position="1"/>
        <end position="77"/>
    </location>
</feature>
<dbReference type="GO" id="GO:0032259">
    <property type="term" value="P:methylation"/>
    <property type="evidence" value="ECO:0007669"/>
    <property type="project" value="UniProtKB-KW"/>
</dbReference>
<dbReference type="PROSITE" id="PS50280">
    <property type="entry name" value="SET"/>
    <property type="match status" value="1"/>
</dbReference>
<dbReference type="InterPro" id="IPR046341">
    <property type="entry name" value="SET_dom_sf"/>
</dbReference>
<dbReference type="Gene3D" id="2.170.270.10">
    <property type="entry name" value="SET domain"/>
    <property type="match status" value="1"/>
</dbReference>
<dbReference type="InterPro" id="IPR003616">
    <property type="entry name" value="Post-SET_dom"/>
</dbReference>
<dbReference type="SMART" id="SM00508">
    <property type="entry name" value="PostSET"/>
    <property type="match status" value="1"/>
</dbReference>
<dbReference type="SUPFAM" id="SSF82199">
    <property type="entry name" value="SET domain"/>
    <property type="match status" value="1"/>
</dbReference>
<dbReference type="PANTHER" id="PTHR22884">
    <property type="entry name" value="SET DOMAIN PROTEINS"/>
    <property type="match status" value="1"/>
</dbReference>
<evidence type="ECO:0000256" key="7">
    <source>
        <dbReference type="ARBA" id="ARBA00023242"/>
    </source>
</evidence>
<evidence type="ECO:0000313" key="12">
    <source>
        <dbReference type="EMBL" id="ODV94822.1"/>
    </source>
</evidence>
<keyword evidence="13" id="KW-1185">Reference proteome</keyword>
<keyword evidence="7" id="KW-0539">Nucleus</keyword>
<feature type="compositionally biased region" description="Basic and acidic residues" evidence="8">
    <location>
        <begin position="1"/>
        <end position="19"/>
    </location>
</feature>
<feature type="compositionally biased region" description="Polar residues" evidence="8">
    <location>
        <begin position="379"/>
        <end position="388"/>
    </location>
</feature>
<evidence type="ECO:0000259" key="9">
    <source>
        <dbReference type="PROSITE" id="PS50280"/>
    </source>
</evidence>